<dbReference type="PANTHER" id="PTHR34203:SF15">
    <property type="entry name" value="SLL1173 PROTEIN"/>
    <property type="match status" value="1"/>
</dbReference>
<sequence>MPRFFERIFSGKKQKEEVEIPLSKGELYDVQTERIIKRVCKKSSNCIDIGANVGDVLNIISKYAPDGTHYVFEPIPDLYENLASAYKDTTCKIFELALSDTKGVSSFNYVISNPAYSGLIKRRYDREEEEDTLIQVKTDLLDDVLPKNHPVHLIKIDVEGGELPVMRGAINTIKKWKPVIVFEHGLGSSEFYGTTPEKLYALLNDCGLEVYTLTNWLDKNKPLTINELRQLFDSNEEYYFVAS</sequence>
<protein>
    <submittedName>
        <fullName evidence="2">FkbM family methyltransferase</fullName>
    </submittedName>
</protein>
<organism evidence="2 3">
    <name type="scientific">Niabella pedocola</name>
    <dbReference type="NCBI Taxonomy" id="1752077"/>
    <lineage>
        <taxon>Bacteria</taxon>
        <taxon>Pseudomonadati</taxon>
        <taxon>Bacteroidota</taxon>
        <taxon>Chitinophagia</taxon>
        <taxon>Chitinophagales</taxon>
        <taxon>Chitinophagaceae</taxon>
        <taxon>Niabella</taxon>
    </lineage>
</organism>
<name>A0ABS8PYM9_9BACT</name>
<dbReference type="Gene3D" id="3.40.50.150">
    <property type="entry name" value="Vaccinia Virus protein VP39"/>
    <property type="match status" value="1"/>
</dbReference>
<evidence type="ECO:0000313" key="2">
    <source>
        <dbReference type="EMBL" id="MCD2425980.1"/>
    </source>
</evidence>
<dbReference type="RefSeq" id="WP_231008571.1">
    <property type="nucleotide sequence ID" value="NZ_JAJNEC010000008.1"/>
</dbReference>
<keyword evidence="2" id="KW-0489">Methyltransferase</keyword>
<dbReference type="SUPFAM" id="SSF53335">
    <property type="entry name" value="S-adenosyl-L-methionine-dependent methyltransferases"/>
    <property type="match status" value="1"/>
</dbReference>
<gene>
    <name evidence="2" type="ORF">LQ567_24565</name>
</gene>
<dbReference type="Proteomes" id="UP001199816">
    <property type="component" value="Unassembled WGS sequence"/>
</dbReference>
<evidence type="ECO:0000313" key="3">
    <source>
        <dbReference type="Proteomes" id="UP001199816"/>
    </source>
</evidence>
<dbReference type="GO" id="GO:0008168">
    <property type="term" value="F:methyltransferase activity"/>
    <property type="evidence" value="ECO:0007669"/>
    <property type="project" value="UniProtKB-KW"/>
</dbReference>
<dbReference type="InterPro" id="IPR052514">
    <property type="entry name" value="SAM-dependent_MTase"/>
</dbReference>
<dbReference type="Pfam" id="PF05050">
    <property type="entry name" value="Methyltransf_21"/>
    <property type="match status" value="1"/>
</dbReference>
<comment type="caution">
    <text evidence="2">The sequence shown here is derived from an EMBL/GenBank/DDBJ whole genome shotgun (WGS) entry which is preliminary data.</text>
</comment>
<reference evidence="2 3" key="1">
    <citation type="submission" date="2021-11" db="EMBL/GenBank/DDBJ databases">
        <title>Genomic of Niabella pedocola.</title>
        <authorList>
            <person name="Wu T."/>
        </authorList>
    </citation>
    <scope>NUCLEOTIDE SEQUENCE [LARGE SCALE GENOMIC DNA]</scope>
    <source>
        <strain evidence="2 3">JCM 31011</strain>
    </source>
</reference>
<dbReference type="PANTHER" id="PTHR34203">
    <property type="entry name" value="METHYLTRANSFERASE, FKBM FAMILY PROTEIN"/>
    <property type="match status" value="1"/>
</dbReference>
<feature type="domain" description="Methyltransferase FkbM" evidence="1">
    <location>
        <begin position="48"/>
        <end position="207"/>
    </location>
</feature>
<dbReference type="InterPro" id="IPR029063">
    <property type="entry name" value="SAM-dependent_MTases_sf"/>
</dbReference>
<dbReference type="InterPro" id="IPR006342">
    <property type="entry name" value="FkbM_mtfrase"/>
</dbReference>
<dbReference type="EMBL" id="JAJNEC010000008">
    <property type="protein sequence ID" value="MCD2425980.1"/>
    <property type="molecule type" value="Genomic_DNA"/>
</dbReference>
<keyword evidence="2" id="KW-0808">Transferase</keyword>
<keyword evidence="3" id="KW-1185">Reference proteome</keyword>
<evidence type="ECO:0000259" key="1">
    <source>
        <dbReference type="Pfam" id="PF05050"/>
    </source>
</evidence>
<dbReference type="GO" id="GO:0032259">
    <property type="term" value="P:methylation"/>
    <property type="evidence" value="ECO:0007669"/>
    <property type="project" value="UniProtKB-KW"/>
</dbReference>
<proteinExistence type="predicted"/>
<dbReference type="NCBIfam" id="TIGR01444">
    <property type="entry name" value="fkbM_fam"/>
    <property type="match status" value="1"/>
</dbReference>
<accession>A0ABS8PYM9</accession>